<dbReference type="Pfam" id="PF00211">
    <property type="entry name" value="Guanylate_cyc"/>
    <property type="match status" value="1"/>
</dbReference>
<feature type="transmembrane region" description="Helical" evidence="1">
    <location>
        <begin position="89"/>
        <end position="112"/>
    </location>
</feature>
<dbReference type="RefSeq" id="WP_379074724.1">
    <property type="nucleotide sequence ID" value="NZ_JBHULL010000003.1"/>
</dbReference>
<dbReference type="PANTHER" id="PTHR43081">
    <property type="entry name" value="ADENYLATE CYCLASE, TERMINAL-DIFFERENTIATION SPECIFIC-RELATED"/>
    <property type="match status" value="1"/>
</dbReference>
<feature type="domain" description="Guanylate cyclase" evidence="2">
    <location>
        <begin position="166"/>
        <end position="295"/>
    </location>
</feature>
<organism evidence="3 4">
    <name type="scientific">Pedobacter vanadiisoli</name>
    <dbReference type="NCBI Taxonomy" id="1761975"/>
    <lineage>
        <taxon>Bacteria</taxon>
        <taxon>Pseudomonadati</taxon>
        <taxon>Bacteroidota</taxon>
        <taxon>Sphingobacteriia</taxon>
        <taxon>Sphingobacteriales</taxon>
        <taxon>Sphingobacteriaceae</taxon>
        <taxon>Pedobacter</taxon>
    </lineage>
</organism>
<dbReference type="Proteomes" id="UP001597461">
    <property type="component" value="Unassembled WGS sequence"/>
</dbReference>
<sequence length="346" mass="39076">MSVKINRQTRQKFQQLLVISIAWTMTGIVIAVFEDLVLHTRNSLGPVPGYTLISSIVLNAIIGLFGALLGGSLLVFFVNVKYNDKPYGYTLLIVAGSFLGIILIVNELLSLYELGDSKRFLKNGLVWGIVVSITQLLLQINSKFGQGIFWDIISGKYNTPKEESRIFMFLDLNSSTSIAENLGDKKYHELLKDIFIDITNPILENRGEIYQYVGDEVVIAWRYDEGLRNNKCINCFFDIKTHLSFLRDKYIEKYGLLPSFKAGIHCGKIIAGEVGIIKRDITYSGDVLNTTSRIQSMCKEFNQEMLVSTALIEELQLTDHYTTQMLGAIKLRGKEKEMHIVAIKPV</sequence>
<keyword evidence="1" id="KW-0472">Membrane</keyword>
<dbReference type="EMBL" id="JBHULL010000003">
    <property type="protein sequence ID" value="MFD2581443.1"/>
    <property type="molecule type" value="Genomic_DNA"/>
</dbReference>
<keyword evidence="1" id="KW-0812">Transmembrane</keyword>
<evidence type="ECO:0000256" key="1">
    <source>
        <dbReference type="SAM" id="Phobius"/>
    </source>
</evidence>
<accession>A0ABW5MFB5</accession>
<evidence type="ECO:0000313" key="3">
    <source>
        <dbReference type="EMBL" id="MFD2581443.1"/>
    </source>
</evidence>
<dbReference type="CDD" id="cd07302">
    <property type="entry name" value="CHD"/>
    <property type="match status" value="1"/>
</dbReference>
<dbReference type="PROSITE" id="PS50125">
    <property type="entry name" value="GUANYLATE_CYCLASE_2"/>
    <property type="match status" value="1"/>
</dbReference>
<evidence type="ECO:0000259" key="2">
    <source>
        <dbReference type="PROSITE" id="PS50125"/>
    </source>
</evidence>
<dbReference type="Gene3D" id="3.30.70.1230">
    <property type="entry name" value="Nucleotide cyclase"/>
    <property type="match status" value="1"/>
</dbReference>
<comment type="caution">
    <text evidence="3">The sequence shown here is derived from an EMBL/GenBank/DDBJ whole genome shotgun (WGS) entry which is preliminary data.</text>
</comment>
<dbReference type="SUPFAM" id="SSF55073">
    <property type="entry name" value="Nucleotide cyclase"/>
    <property type="match status" value="1"/>
</dbReference>
<proteinExistence type="predicted"/>
<dbReference type="InterPro" id="IPR001054">
    <property type="entry name" value="A/G_cyclase"/>
</dbReference>
<evidence type="ECO:0000313" key="4">
    <source>
        <dbReference type="Proteomes" id="UP001597461"/>
    </source>
</evidence>
<dbReference type="InterPro" id="IPR050697">
    <property type="entry name" value="Adenylyl/Guanylyl_Cyclase_3/4"/>
</dbReference>
<name>A0ABW5MFB5_9SPHI</name>
<gene>
    <name evidence="3" type="ORF">ACFSR6_03005</name>
</gene>
<protein>
    <submittedName>
        <fullName evidence="3">Adenylate/guanylate cyclase domain-containing protein</fullName>
    </submittedName>
</protein>
<reference evidence="4" key="1">
    <citation type="journal article" date="2019" name="Int. J. Syst. Evol. Microbiol.">
        <title>The Global Catalogue of Microorganisms (GCM) 10K type strain sequencing project: providing services to taxonomists for standard genome sequencing and annotation.</title>
        <authorList>
            <consortium name="The Broad Institute Genomics Platform"/>
            <consortium name="The Broad Institute Genome Sequencing Center for Infectious Disease"/>
            <person name="Wu L."/>
            <person name="Ma J."/>
        </authorList>
    </citation>
    <scope>NUCLEOTIDE SEQUENCE [LARGE SCALE GENOMIC DNA]</scope>
    <source>
        <strain evidence="4">KCTC 42866</strain>
    </source>
</reference>
<feature type="transmembrane region" description="Helical" evidence="1">
    <location>
        <begin position="53"/>
        <end position="77"/>
    </location>
</feature>
<dbReference type="InterPro" id="IPR029787">
    <property type="entry name" value="Nucleotide_cyclase"/>
</dbReference>
<feature type="transmembrane region" description="Helical" evidence="1">
    <location>
        <begin position="16"/>
        <end position="33"/>
    </location>
</feature>
<keyword evidence="1" id="KW-1133">Transmembrane helix</keyword>
<keyword evidence="4" id="KW-1185">Reference proteome</keyword>
<dbReference type="PANTHER" id="PTHR43081:SF1">
    <property type="entry name" value="ADENYLATE CYCLASE, TERMINAL-DIFFERENTIATION SPECIFIC"/>
    <property type="match status" value="1"/>
</dbReference>